<dbReference type="InterPro" id="IPR037066">
    <property type="entry name" value="Plug_dom_sf"/>
</dbReference>
<dbReference type="InterPro" id="IPR000531">
    <property type="entry name" value="Beta-barrel_TonB"/>
</dbReference>
<dbReference type="SUPFAM" id="SSF56935">
    <property type="entry name" value="Porins"/>
    <property type="match status" value="1"/>
</dbReference>
<keyword evidence="3 14" id="KW-0813">Transport</keyword>
<evidence type="ECO:0000256" key="5">
    <source>
        <dbReference type="ARBA" id="ARBA00022496"/>
    </source>
</evidence>
<dbReference type="EMBL" id="JACOGA010000004">
    <property type="protein sequence ID" value="MBC3873157.1"/>
    <property type="molecule type" value="Genomic_DNA"/>
</dbReference>
<evidence type="ECO:0000259" key="18">
    <source>
        <dbReference type="Pfam" id="PF00593"/>
    </source>
</evidence>
<accession>A0ABR6YAD1</accession>
<feature type="region of interest" description="Disordered" evidence="16">
    <location>
        <begin position="30"/>
        <end position="50"/>
    </location>
</feature>
<keyword evidence="11 14" id="KW-0472">Membrane</keyword>
<dbReference type="Pfam" id="PF00593">
    <property type="entry name" value="TonB_dep_Rec_b-barrel"/>
    <property type="match status" value="1"/>
</dbReference>
<dbReference type="RefSeq" id="WP_186941182.1">
    <property type="nucleotide sequence ID" value="NZ_JACOGA010000004.1"/>
</dbReference>
<dbReference type="Pfam" id="PF07715">
    <property type="entry name" value="Plug"/>
    <property type="match status" value="1"/>
</dbReference>
<evidence type="ECO:0000256" key="3">
    <source>
        <dbReference type="ARBA" id="ARBA00022448"/>
    </source>
</evidence>
<dbReference type="InterPro" id="IPR039426">
    <property type="entry name" value="TonB-dep_rcpt-like"/>
</dbReference>
<keyword evidence="9" id="KW-0406">Ion transport</keyword>
<evidence type="ECO:0000256" key="8">
    <source>
        <dbReference type="ARBA" id="ARBA00023004"/>
    </source>
</evidence>
<evidence type="ECO:0000256" key="9">
    <source>
        <dbReference type="ARBA" id="ARBA00023065"/>
    </source>
</evidence>
<dbReference type="PANTHER" id="PTHR32552">
    <property type="entry name" value="FERRICHROME IRON RECEPTOR-RELATED"/>
    <property type="match status" value="1"/>
</dbReference>
<comment type="similarity">
    <text evidence="2 14 15">Belongs to the TonB-dependent receptor family.</text>
</comment>
<dbReference type="InterPro" id="IPR036942">
    <property type="entry name" value="Beta-barrel_TonB_sf"/>
</dbReference>
<evidence type="ECO:0000313" key="20">
    <source>
        <dbReference type="EMBL" id="MBC3873157.1"/>
    </source>
</evidence>
<evidence type="ECO:0000256" key="16">
    <source>
        <dbReference type="SAM" id="MobiDB-lite"/>
    </source>
</evidence>
<dbReference type="Gene3D" id="2.170.130.10">
    <property type="entry name" value="TonB-dependent receptor, plug domain"/>
    <property type="match status" value="1"/>
</dbReference>
<dbReference type="PANTHER" id="PTHR32552:SF68">
    <property type="entry name" value="FERRICHROME OUTER MEMBRANE TRANSPORTER_PHAGE RECEPTOR"/>
    <property type="match status" value="1"/>
</dbReference>
<gene>
    <name evidence="20" type="ORF">H8K55_06120</name>
</gene>
<dbReference type="Gene3D" id="2.40.170.20">
    <property type="entry name" value="TonB-dependent receptor, beta-barrel domain"/>
    <property type="match status" value="1"/>
</dbReference>
<keyword evidence="7 17" id="KW-0732">Signal</keyword>
<evidence type="ECO:0000259" key="19">
    <source>
        <dbReference type="Pfam" id="PF07715"/>
    </source>
</evidence>
<feature type="domain" description="TonB-dependent receptor plug" evidence="19">
    <location>
        <begin position="80"/>
        <end position="176"/>
    </location>
</feature>
<reference evidence="20 21" key="1">
    <citation type="submission" date="2020-08" db="EMBL/GenBank/DDBJ databases">
        <title>Novel species isolated from subtropical streams in China.</title>
        <authorList>
            <person name="Lu H."/>
        </authorList>
    </citation>
    <scope>NUCLEOTIDE SEQUENCE [LARGE SCALE GENOMIC DNA]</scope>
    <source>
        <strain evidence="20 21">LX15W</strain>
    </source>
</reference>
<dbReference type="InterPro" id="IPR012910">
    <property type="entry name" value="Plug_dom"/>
</dbReference>
<feature type="domain" description="TonB-dependent receptor-like beta-barrel" evidence="18">
    <location>
        <begin position="250"/>
        <end position="689"/>
    </location>
</feature>
<protein>
    <submittedName>
        <fullName evidence="20">TonB-dependent siderophore receptor</fullName>
    </submittedName>
</protein>
<feature type="compositionally biased region" description="Low complexity" evidence="16">
    <location>
        <begin position="30"/>
        <end position="46"/>
    </location>
</feature>
<dbReference type="InterPro" id="IPR010105">
    <property type="entry name" value="TonB_sidphr_rcpt"/>
</dbReference>
<comment type="caution">
    <text evidence="20">The sequence shown here is derived from an EMBL/GenBank/DDBJ whole genome shotgun (WGS) entry which is preliminary data.</text>
</comment>
<evidence type="ECO:0000256" key="17">
    <source>
        <dbReference type="SAM" id="SignalP"/>
    </source>
</evidence>
<dbReference type="CDD" id="cd01347">
    <property type="entry name" value="ligand_gated_channel"/>
    <property type="match status" value="1"/>
</dbReference>
<feature type="signal peptide" evidence="17">
    <location>
        <begin position="1"/>
        <end position="26"/>
    </location>
</feature>
<keyword evidence="13 14" id="KW-0998">Cell outer membrane</keyword>
<organism evidence="20 21">
    <name type="scientific">Undibacterium flavidum</name>
    <dbReference type="NCBI Taxonomy" id="2762297"/>
    <lineage>
        <taxon>Bacteria</taxon>
        <taxon>Pseudomonadati</taxon>
        <taxon>Pseudomonadota</taxon>
        <taxon>Betaproteobacteria</taxon>
        <taxon>Burkholderiales</taxon>
        <taxon>Oxalobacteraceae</taxon>
        <taxon>Undibacterium</taxon>
    </lineage>
</organism>
<keyword evidence="21" id="KW-1185">Reference proteome</keyword>
<evidence type="ECO:0000256" key="6">
    <source>
        <dbReference type="ARBA" id="ARBA00022692"/>
    </source>
</evidence>
<dbReference type="NCBIfam" id="TIGR01783">
    <property type="entry name" value="TonB-siderophor"/>
    <property type="match status" value="1"/>
</dbReference>
<keyword evidence="8" id="KW-0408">Iron</keyword>
<keyword evidence="6 14" id="KW-0812">Transmembrane</keyword>
<sequence length="720" mass="78289">MQRTTPRFALATLPALLALISFPALAQNSTTTATTNSTTNTTSTNSKQETKLPEVQIVGASEQKYATKISGTATKTDTLLRDTPQSITVVTKELIKDQAMQSMADAIRYVPGVVTAQGEGNRDTAVFRGNSSTGDFFVDGIRDDVQYYRDFYNIESVEALKGSNAMIFGRGGSGGIINRVTKQAQWSPVREASITVGSWSNRRATADIGQAIDQNMAFRVTGMVENSDSYRNGVNIKRSGINPTFAIRAGQDTSIVLGYEHFKDDRIADRGIPSYQGKPLNVDSSVFFGNAALSPTSSRVDAFTALIDHDLGNGFSLRNRTRYADYDKFYQNIFSGAVNNTATSVALSAYNNATQRKNLFNQTDLTFDIQSGGIKHKILTGLELGQQTTDNLRNTGYFPTVSANATSINVPVSNPITSSVVFRPSATDANNHGVATTVGVYVQDQIEFSPNWQAIVGLRRDSFGVDFTNNRTGEKIEITDTPVSPRAGLIYKPFTEMSLYASYSLAFAPRAGDQLSSLTASNKAFDPEKFKNFELGAKWDVSRDLSLSAAVYQLDRSNVAITDPSDSTKSILIDGQRTKGLELAVNGKLAAGWSIMGGYAYQDAKITRTLSTTALAGATLAQVPTHSASLWNRYDVNSQWGFAAGVVYRGAIYPSTDNTVELPGFTRIDAALYYAWDKNIQVQLNVENLADKKYYASANSNNNITPGSPRAVKLGINFRY</sequence>
<evidence type="ECO:0000256" key="2">
    <source>
        <dbReference type="ARBA" id="ARBA00009810"/>
    </source>
</evidence>
<keyword evidence="4 14" id="KW-1134">Transmembrane beta strand</keyword>
<evidence type="ECO:0000313" key="21">
    <source>
        <dbReference type="Proteomes" id="UP000624279"/>
    </source>
</evidence>
<evidence type="ECO:0000256" key="10">
    <source>
        <dbReference type="ARBA" id="ARBA00023077"/>
    </source>
</evidence>
<keyword evidence="10 15" id="KW-0798">TonB box</keyword>
<name>A0ABR6YAD1_9BURK</name>
<feature type="chain" id="PRO_5045597901" evidence="17">
    <location>
        <begin position="27"/>
        <end position="720"/>
    </location>
</feature>
<evidence type="ECO:0000256" key="1">
    <source>
        <dbReference type="ARBA" id="ARBA00004571"/>
    </source>
</evidence>
<evidence type="ECO:0000256" key="4">
    <source>
        <dbReference type="ARBA" id="ARBA00022452"/>
    </source>
</evidence>
<dbReference type="Proteomes" id="UP000624279">
    <property type="component" value="Unassembled WGS sequence"/>
</dbReference>
<keyword evidence="12 20" id="KW-0675">Receptor</keyword>
<evidence type="ECO:0000256" key="15">
    <source>
        <dbReference type="RuleBase" id="RU003357"/>
    </source>
</evidence>
<dbReference type="PROSITE" id="PS52016">
    <property type="entry name" value="TONB_DEPENDENT_REC_3"/>
    <property type="match status" value="1"/>
</dbReference>
<evidence type="ECO:0000256" key="14">
    <source>
        <dbReference type="PROSITE-ProRule" id="PRU01360"/>
    </source>
</evidence>
<evidence type="ECO:0000256" key="7">
    <source>
        <dbReference type="ARBA" id="ARBA00022729"/>
    </source>
</evidence>
<evidence type="ECO:0000256" key="13">
    <source>
        <dbReference type="ARBA" id="ARBA00023237"/>
    </source>
</evidence>
<keyword evidence="5" id="KW-0410">Iron transport</keyword>
<evidence type="ECO:0000256" key="12">
    <source>
        <dbReference type="ARBA" id="ARBA00023170"/>
    </source>
</evidence>
<proteinExistence type="inferred from homology"/>
<evidence type="ECO:0000256" key="11">
    <source>
        <dbReference type="ARBA" id="ARBA00023136"/>
    </source>
</evidence>
<comment type="subcellular location">
    <subcellularLocation>
        <location evidence="1 14">Cell outer membrane</location>
        <topology evidence="1 14">Multi-pass membrane protein</topology>
    </subcellularLocation>
</comment>